<dbReference type="AlphaFoldDB" id="A0A816FS91"/>
<sequence length="201" mass="23646">MSTYKLYHLNRRTEIIPLMFIAADRKFEDIRYELRKWTSNKNGTLLKSKSILEIDGVKLPQSVSICCFLAKRFQLAGKDNIEQATVIAIVNTLMDLMKQFLSFRHENDPRKRLELVKSFYINELPRYLQNVEVLAKQYGNNGPFLVGNNLTWADLAFYEIIEILFKSDRSILDNHLFLKQNRAEVEKQPRIAEYLKNRSKP</sequence>
<dbReference type="InterPro" id="IPR010987">
    <property type="entry name" value="Glutathione-S-Trfase_C-like"/>
</dbReference>
<dbReference type="PROSITE" id="PS50405">
    <property type="entry name" value="GST_CTER"/>
    <property type="match status" value="1"/>
</dbReference>
<accession>A0A816FS91</accession>
<dbReference type="Gene3D" id="1.20.1050.10">
    <property type="match status" value="1"/>
</dbReference>
<dbReference type="SUPFAM" id="SSF47616">
    <property type="entry name" value="GST C-terminal domain-like"/>
    <property type="match status" value="1"/>
</dbReference>
<dbReference type="Proteomes" id="UP000663832">
    <property type="component" value="Unassembled WGS sequence"/>
</dbReference>
<dbReference type="SUPFAM" id="SSF52833">
    <property type="entry name" value="Thioredoxin-like"/>
    <property type="match status" value="1"/>
</dbReference>
<keyword evidence="5" id="KW-1185">Reference proteome</keyword>
<feature type="domain" description="GST C-terminal" evidence="2">
    <location>
        <begin position="79"/>
        <end position="201"/>
    </location>
</feature>
<evidence type="ECO:0000259" key="2">
    <source>
        <dbReference type="PROSITE" id="PS50405"/>
    </source>
</evidence>
<dbReference type="PANTHER" id="PTHR11571">
    <property type="entry name" value="GLUTATHIONE S-TRANSFERASE"/>
    <property type="match status" value="1"/>
</dbReference>
<reference evidence="4" key="1">
    <citation type="submission" date="2021-02" db="EMBL/GenBank/DDBJ databases">
        <authorList>
            <person name="Nowell W R."/>
        </authorList>
    </citation>
    <scope>NUCLEOTIDE SEQUENCE</scope>
</reference>
<name>A0A816FS91_9BILA</name>
<dbReference type="InterPro" id="IPR004045">
    <property type="entry name" value="Glutathione_S-Trfase_N"/>
</dbReference>
<dbReference type="GO" id="GO:0006749">
    <property type="term" value="P:glutathione metabolic process"/>
    <property type="evidence" value="ECO:0007669"/>
    <property type="project" value="TreeGrafter"/>
</dbReference>
<dbReference type="CDD" id="cd03192">
    <property type="entry name" value="GST_C_Sigma_like"/>
    <property type="match status" value="1"/>
</dbReference>
<evidence type="ECO:0000313" key="3">
    <source>
        <dbReference type="EMBL" id="CAF1562435.1"/>
    </source>
</evidence>
<protein>
    <recommendedName>
        <fullName evidence="6">Glutathione S-transferase</fullName>
    </recommendedName>
</protein>
<dbReference type="InterPro" id="IPR036249">
    <property type="entry name" value="Thioredoxin-like_sf"/>
</dbReference>
<dbReference type="Gene3D" id="3.40.30.10">
    <property type="entry name" value="Glutaredoxin"/>
    <property type="match status" value="1"/>
</dbReference>
<dbReference type="InterPro" id="IPR050213">
    <property type="entry name" value="GST_superfamily"/>
</dbReference>
<evidence type="ECO:0008006" key="6">
    <source>
        <dbReference type="Google" id="ProtNLM"/>
    </source>
</evidence>
<dbReference type="Pfam" id="PF14497">
    <property type="entry name" value="GST_C_3"/>
    <property type="match status" value="1"/>
</dbReference>
<dbReference type="InterPro" id="IPR036282">
    <property type="entry name" value="Glutathione-S-Trfase_C_sf"/>
</dbReference>
<gene>
    <name evidence="3" type="ORF">BJG266_LOCUS47062</name>
    <name evidence="4" type="ORF">QVE165_LOCUS64103</name>
</gene>
<dbReference type="PANTHER" id="PTHR11571:SF150">
    <property type="entry name" value="GLUTATHIONE S-TRANSFERASE"/>
    <property type="match status" value="1"/>
</dbReference>
<dbReference type="SFLD" id="SFLDS00019">
    <property type="entry name" value="Glutathione_Transferase_(cytos"/>
    <property type="match status" value="1"/>
</dbReference>
<comment type="caution">
    <text evidence="4">The sequence shown here is derived from an EMBL/GenBank/DDBJ whole genome shotgun (WGS) entry which is preliminary data.</text>
</comment>
<dbReference type="FunFam" id="1.20.1050.10:FF:000030">
    <property type="entry name" value="Glutathione S-transferase S1"/>
    <property type="match status" value="1"/>
</dbReference>
<evidence type="ECO:0000259" key="1">
    <source>
        <dbReference type="PROSITE" id="PS50404"/>
    </source>
</evidence>
<dbReference type="PROSITE" id="PS50404">
    <property type="entry name" value="GST_NTER"/>
    <property type="match status" value="1"/>
</dbReference>
<dbReference type="Proteomes" id="UP000663877">
    <property type="component" value="Unassembled WGS sequence"/>
</dbReference>
<dbReference type="OrthoDB" id="414243at2759"/>
<dbReference type="InterPro" id="IPR004046">
    <property type="entry name" value="GST_C"/>
</dbReference>
<evidence type="ECO:0000313" key="5">
    <source>
        <dbReference type="Proteomes" id="UP000663832"/>
    </source>
</evidence>
<feature type="domain" description="GST N-terminal" evidence="1">
    <location>
        <begin position="1"/>
        <end position="77"/>
    </location>
</feature>
<proteinExistence type="predicted"/>
<dbReference type="EMBL" id="CAJNOM010005661">
    <property type="protein sequence ID" value="CAF1665329.1"/>
    <property type="molecule type" value="Genomic_DNA"/>
</dbReference>
<evidence type="ECO:0000313" key="4">
    <source>
        <dbReference type="EMBL" id="CAF1665329.1"/>
    </source>
</evidence>
<dbReference type="EMBL" id="CAJNOI010005254">
    <property type="protein sequence ID" value="CAF1562435.1"/>
    <property type="molecule type" value="Genomic_DNA"/>
</dbReference>
<organism evidence="4 5">
    <name type="scientific">Adineta steineri</name>
    <dbReference type="NCBI Taxonomy" id="433720"/>
    <lineage>
        <taxon>Eukaryota</taxon>
        <taxon>Metazoa</taxon>
        <taxon>Spiralia</taxon>
        <taxon>Gnathifera</taxon>
        <taxon>Rotifera</taxon>
        <taxon>Eurotatoria</taxon>
        <taxon>Bdelloidea</taxon>
        <taxon>Adinetida</taxon>
        <taxon>Adinetidae</taxon>
        <taxon>Adineta</taxon>
    </lineage>
</organism>
<dbReference type="InterPro" id="IPR040079">
    <property type="entry name" value="Glutathione_S-Trfase"/>
</dbReference>
<dbReference type="GO" id="GO:0004364">
    <property type="term" value="F:glutathione transferase activity"/>
    <property type="evidence" value="ECO:0007669"/>
    <property type="project" value="TreeGrafter"/>
</dbReference>